<evidence type="ECO:0000313" key="4">
    <source>
        <dbReference type="Proteomes" id="UP000824073"/>
    </source>
</evidence>
<dbReference type="InterPro" id="IPR001466">
    <property type="entry name" value="Beta-lactam-related"/>
</dbReference>
<proteinExistence type="predicted"/>
<dbReference type="InterPro" id="IPR012338">
    <property type="entry name" value="Beta-lactam/transpept-like"/>
</dbReference>
<dbReference type="InterPro" id="IPR050491">
    <property type="entry name" value="AmpC-like"/>
</dbReference>
<dbReference type="Proteomes" id="UP000824073">
    <property type="component" value="Unassembled WGS sequence"/>
</dbReference>
<feature type="domain" description="Peptidase S12 Pab87-related C-terminal" evidence="2">
    <location>
        <begin position="428"/>
        <end position="508"/>
    </location>
</feature>
<reference evidence="3" key="1">
    <citation type="submission" date="2020-10" db="EMBL/GenBank/DDBJ databases">
        <authorList>
            <person name="Gilroy R."/>
        </authorList>
    </citation>
    <scope>NUCLEOTIDE SEQUENCE</scope>
    <source>
        <strain evidence="3">CHK191-8634</strain>
    </source>
</reference>
<dbReference type="PANTHER" id="PTHR46825">
    <property type="entry name" value="D-ALANYL-D-ALANINE-CARBOXYPEPTIDASE/ENDOPEPTIDASE AMPH"/>
    <property type="match status" value="1"/>
</dbReference>
<evidence type="ECO:0000259" key="2">
    <source>
        <dbReference type="Pfam" id="PF11954"/>
    </source>
</evidence>
<evidence type="ECO:0000259" key="1">
    <source>
        <dbReference type="Pfam" id="PF00144"/>
    </source>
</evidence>
<dbReference type="Pfam" id="PF00144">
    <property type="entry name" value="Beta-lactamase"/>
    <property type="match status" value="1"/>
</dbReference>
<organism evidence="3 4">
    <name type="scientific">Candidatus Ventrousia excrementavium</name>
    <dbReference type="NCBI Taxonomy" id="2840961"/>
    <lineage>
        <taxon>Bacteria</taxon>
        <taxon>Bacillati</taxon>
        <taxon>Bacillota</taxon>
        <taxon>Clostridia</taxon>
        <taxon>Eubacteriales</taxon>
        <taxon>Clostridiaceae</taxon>
        <taxon>Clostridiaceae incertae sedis</taxon>
        <taxon>Candidatus Ventrousia</taxon>
    </lineage>
</organism>
<dbReference type="Gene3D" id="3.40.710.10">
    <property type="entry name" value="DD-peptidase/beta-lactamase superfamily"/>
    <property type="match status" value="1"/>
</dbReference>
<sequence length="521" mass="58582">MTEQMKKQIDEIFHLWQNGVCPGGQVLIRQGGQFVYDRCFGYADIENRLPVTDDSVFHVASVSKQLTVFAVLLLQEDGLLDIDKDVREYIPELIRFDEPVTVRNLINNDSGIRDIWTLEMARGVRIDDTITQKDAITIIANQTQLNFPPETQYMYSNSNFVLLAEIAEKVSGKSLNDFLRERVFGPLGMTSTVIRDRYWQRIDNRARSFWDNGTEYFHSVLNYGSYGSTSLHTTAHDFMKWMDNYKNPKVCKKETIDIMMTVPKLKGGAETSYAGGLMIGELDGHRYFKHGGADAAFRSIIVGLPDDDIELVILSNTQNTPTDPAAMAVLRILLGLEAPKRAEIETVENFDQSAAAGVYYADLPDAITLDVVEEGGKLFLVETFDKAPLTHVRGNLYQVGHLDEYLLLGPDAPAIIMGESSIKLQKADASPVPSEHLLRYEGRYESSEIETAYEVTERDGGLYLYHFRNGESRLYPIAHDRFVTDGQRSTFVQFTRGSGGAVIGLTFSYGRVQNLPFSKVD</sequence>
<feature type="domain" description="Beta-lactamase-related" evidence="1">
    <location>
        <begin position="14"/>
        <end position="332"/>
    </location>
</feature>
<dbReference type="PANTHER" id="PTHR46825:SF9">
    <property type="entry name" value="BETA-LACTAMASE-RELATED DOMAIN-CONTAINING PROTEIN"/>
    <property type="match status" value="1"/>
</dbReference>
<evidence type="ECO:0000313" key="3">
    <source>
        <dbReference type="EMBL" id="HIU44476.1"/>
    </source>
</evidence>
<gene>
    <name evidence="3" type="ORF">IAB67_09290</name>
</gene>
<name>A0A9D1LMA7_9CLOT</name>
<reference evidence="3" key="2">
    <citation type="journal article" date="2021" name="PeerJ">
        <title>Extensive microbial diversity within the chicken gut microbiome revealed by metagenomics and culture.</title>
        <authorList>
            <person name="Gilroy R."/>
            <person name="Ravi A."/>
            <person name="Getino M."/>
            <person name="Pursley I."/>
            <person name="Horton D.L."/>
            <person name="Alikhan N.F."/>
            <person name="Baker D."/>
            <person name="Gharbi K."/>
            <person name="Hall N."/>
            <person name="Watson M."/>
            <person name="Adriaenssens E.M."/>
            <person name="Foster-Nyarko E."/>
            <person name="Jarju S."/>
            <person name="Secka A."/>
            <person name="Antonio M."/>
            <person name="Oren A."/>
            <person name="Chaudhuri R.R."/>
            <person name="La Ragione R."/>
            <person name="Hildebrand F."/>
            <person name="Pallen M.J."/>
        </authorList>
    </citation>
    <scope>NUCLEOTIDE SEQUENCE</scope>
    <source>
        <strain evidence="3">CHK191-8634</strain>
    </source>
</reference>
<dbReference type="GO" id="GO:0016787">
    <property type="term" value="F:hydrolase activity"/>
    <property type="evidence" value="ECO:0007669"/>
    <property type="project" value="UniProtKB-KW"/>
</dbReference>
<dbReference type="SUPFAM" id="SSF56601">
    <property type="entry name" value="beta-lactamase/transpeptidase-like"/>
    <property type="match status" value="1"/>
</dbReference>
<dbReference type="InterPro" id="IPR021860">
    <property type="entry name" value="Peptidase_S12_Pab87-rel_C"/>
</dbReference>
<dbReference type="Pfam" id="PF11954">
    <property type="entry name" value="DUF3471"/>
    <property type="match status" value="1"/>
</dbReference>
<accession>A0A9D1LMA7</accession>
<dbReference type="EMBL" id="DVMR01000068">
    <property type="protein sequence ID" value="HIU44476.1"/>
    <property type="molecule type" value="Genomic_DNA"/>
</dbReference>
<dbReference type="AlphaFoldDB" id="A0A9D1LMA7"/>
<protein>
    <submittedName>
        <fullName evidence="3">Serine hydrolase</fullName>
    </submittedName>
</protein>
<keyword evidence="3" id="KW-0378">Hydrolase</keyword>
<comment type="caution">
    <text evidence="3">The sequence shown here is derived from an EMBL/GenBank/DDBJ whole genome shotgun (WGS) entry which is preliminary data.</text>
</comment>